<proteinExistence type="predicted"/>
<accession>A0A388K7E5</accession>
<dbReference type="Gramene" id="GBG65968">
    <property type="protein sequence ID" value="GBG65968"/>
    <property type="gene ID" value="CBR_g54947"/>
</dbReference>
<keyword evidence="6" id="KW-1185">Reference proteome</keyword>
<dbReference type="GO" id="GO:0005388">
    <property type="term" value="F:P-type calcium transporter activity"/>
    <property type="evidence" value="ECO:0007669"/>
    <property type="project" value="TreeGrafter"/>
</dbReference>
<dbReference type="Pfam" id="PF00690">
    <property type="entry name" value="Cation_ATPase_N"/>
    <property type="match status" value="1"/>
</dbReference>
<dbReference type="InterPro" id="IPR059000">
    <property type="entry name" value="ATPase_P-type_domA"/>
</dbReference>
<sequence>MSRLGPLASTNGESLESKRCCSIDYVSQEPQDSAARKQQQGQKSHEAIEKEWRALRGADKPGHFGVTKEELCFLSSEHHLEGYRELNGALGLADLLKTDAEHGIKETDLEERKKAFGTNTHPRKPMKSFWVFVFETFEDLTLRILTVCAIASTIVGVLAKGKEEGWYDGVAISFAVLLVVITTSVSDYKQAIQFRNLNLEKDNIPIQVSRDYQRMKISIWDIVVGDIVHISTGDKIPADGVLVEGHSVLINESSMTGESKHVKKDVNEQPFLLAGCTVADGQGRMMVSGQAVSH</sequence>
<comment type="subcellular location">
    <subcellularLocation>
        <location evidence="1">Endomembrane system</location>
        <topology evidence="1">Multi-pass membrane protein</topology>
    </subcellularLocation>
</comment>
<dbReference type="SUPFAM" id="SSF81653">
    <property type="entry name" value="Calcium ATPase, transduction domain A"/>
    <property type="match status" value="1"/>
</dbReference>
<dbReference type="Pfam" id="PF00122">
    <property type="entry name" value="E1-E2_ATPase"/>
    <property type="match status" value="1"/>
</dbReference>
<dbReference type="InterPro" id="IPR023298">
    <property type="entry name" value="ATPase_P-typ_TM_dom_sf"/>
</dbReference>
<dbReference type="SUPFAM" id="SSF81665">
    <property type="entry name" value="Calcium ATPase, transmembrane domain M"/>
    <property type="match status" value="1"/>
</dbReference>
<name>A0A388K7E5_CHABU</name>
<dbReference type="OrthoDB" id="3352408at2759"/>
<evidence type="ECO:0000256" key="2">
    <source>
        <dbReference type="ARBA" id="ARBA00022842"/>
    </source>
</evidence>
<dbReference type="AlphaFoldDB" id="A0A388K7E5"/>
<dbReference type="Gene3D" id="2.70.150.10">
    <property type="entry name" value="Calcium-transporting ATPase, cytoplasmic transduction domain A"/>
    <property type="match status" value="1"/>
</dbReference>
<dbReference type="GO" id="GO:0005886">
    <property type="term" value="C:plasma membrane"/>
    <property type="evidence" value="ECO:0007669"/>
    <property type="project" value="TreeGrafter"/>
</dbReference>
<dbReference type="InterPro" id="IPR008250">
    <property type="entry name" value="ATPase_P-typ_transduc_dom_A_sf"/>
</dbReference>
<dbReference type="STRING" id="69332.A0A388K7E5"/>
<evidence type="ECO:0000259" key="3">
    <source>
        <dbReference type="Pfam" id="PF00122"/>
    </source>
</evidence>
<dbReference type="InterPro" id="IPR004014">
    <property type="entry name" value="ATPase_P-typ_cation-transptr_N"/>
</dbReference>
<dbReference type="Proteomes" id="UP000265515">
    <property type="component" value="Unassembled WGS sequence"/>
</dbReference>
<dbReference type="Gene3D" id="1.20.1110.10">
    <property type="entry name" value="Calcium-transporting ATPase, transmembrane domain"/>
    <property type="match status" value="1"/>
</dbReference>
<dbReference type="GO" id="GO:0012505">
    <property type="term" value="C:endomembrane system"/>
    <property type="evidence" value="ECO:0007669"/>
    <property type="project" value="UniProtKB-SubCell"/>
</dbReference>
<feature type="domain" description="P-type ATPase A" evidence="3">
    <location>
        <begin position="207"/>
        <end position="288"/>
    </location>
</feature>
<evidence type="ECO:0000313" key="6">
    <source>
        <dbReference type="Proteomes" id="UP000265515"/>
    </source>
</evidence>
<dbReference type="PANTHER" id="PTHR24093">
    <property type="entry name" value="CATION TRANSPORTING ATPASE"/>
    <property type="match status" value="1"/>
</dbReference>
<organism evidence="5 6">
    <name type="scientific">Chara braunii</name>
    <name type="common">Braun's stonewort</name>
    <dbReference type="NCBI Taxonomy" id="69332"/>
    <lineage>
        <taxon>Eukaryota</taxon>
        <taxon>Viridiplantae</taxon>
        <taxon>Streptophyta</taxon>
        <taxon>Charophyceae</taxon>
        <taxon>Charales</taxon>
        <taxon>Characeae</taxon>
        <taxon>Chara</taxon>
    </lineage>
</organism>
<reference evidence="5 6" key="1">
    <citation type="journal article" date="2018" name="Cell">
        <title>The Chara Genome: Secondary Complexity and Implications for Plant Terrestrialization.</title>
        <authorList>
            <person name="Nishiyama T."/>
            <person name="Sakayama H."/>
            <person name="Vries J.D."/>
            <person name="Buschmann H."/>
            <person name="Saint-Marcoux D."/>
            <person name="Ullrich K.K."/>
            <person name="Haas F.B."/>
            <person name="Vanderstraeten L."/>
            <person name="Becker D."/>
            <person name="Lang D."/>
            <person name="Vosolsobe S."/>
            <person name="Rombauts S."/>
            <person name="Wilhelmsson P.K.I."/>
            <person name="Janitza P."/>
            <person name="Kern R."/>
            <person name="Heyl A."/>
            <person name="Rumpler F."/>
            <person name="Villalobos L.I.A.C."/>
            <person name="Clay J.M."/>
            <person name="Skokan R."/>
            <person name="Toyoda A."/>
            <person name="Suzuki Y."/>
            <person name="Kagoshima H."/>
            <person name="Schijlen E."/>
            <person name="Tajeshwar N."/>
            <person name="Catarino B."/>
            <person name="Hetherington A.J."/>
            <person name="Saltykova A."/>
            <person name="Bonnot C."/>
            <person name="Breuninger H."/>
            <person name="Symeonidi A."/>
            <person name="Radhakrishnan G.V."/>
            <person name="Van Nieuwerburgh F."/>
            <person name="Deforce D."/>
            <person name="Chang C."/>
            <person name="Karol K.G."/>
            <person name="Hedrich R."/>
            <person name="Ulvskov P."/>
            <person name="Glockner G."/>
            <person name="Delwiche C.F."/>
            <person name="Petrasek J."/>
            <person name="Van de Peer Y."/>
            <person name="Friml J."/>
            <person name="Beilby M."/>
            <person name="Dolan L."/>
            <person name="Kohara Y."/>
            <person name="Sugano S."/>
            <person name="Fujiyama A."/>
            <person name="Delaux P.-M."/>
            <person name="Quint M."/>
            <person name="TheiBen G."/>
            <person name="Hagemann M."/>
            <person name="Harholt J."/>
            <person name="Dunand C."/>
            <person name="Zachgo S."/>
            <person name="Langdale J."/>
            <person name="Maumus F."/>
            <person name="Straeten D.V.D."/>
            <person name="Gould S.B."/>
            <person name="Rensing S.A."/>
        </authorList>
    </citation>
    <scope>NUCLEOTIDE SEQUENCE [LARGE SCALE GENOMIC DNA]</scope>
    <source>
        <strain evidence="5 6">S276</strain>
    </source>
</reference>
<dbReference type="EMBL" id="BFEA01000068">
    <property type="protein sequence ID" value="GBG65968.1"/>
    <property type="molecule type" value="Genomic_DNA"/>
</dbReference>
<evidence type="ECO:0000259" key="4">
    <source>
        <dbReference type="Pfam" id="PF00690"/>
    </source>
</evidence>
<dbReference type="PANTHER" id="PTHR24093:SF369">
    <property type="entry name" value="CALCIUM-TRANSPORTING ATPASE"/>
    <property type="match status" value="1"/>
</dbReference>
<keyword evidence="2" id="KW-0460">Magnesium</keyword>
<comment type="caution">
    <text evidence="5">The sequence shown here is derived from an EMBL/GenBank/DDBJ whole genome shotgun (WGS) entry which is preliminary data.</text>
</comment>
<evidence type="ECO:0000256" key="1">
    <source>
        <dbReference type="ARBA" id="ARBA00004127"/>
    </source>
</evidence>
<evidence type="ECO:0000313" key="5">
    <source>
        <dbReference type="EMBL" id="GBG65968.1"/>
    </source>
</evidence>
<dbReference type="OMA" id="YQPPDKD"/>
<gene>
    <name evidence="5" type="ORF">CBR_g54947</name>
</gene>
<feature type="domain" description="Cation-transporting P-type ATPase N-terminal" evidence="4">
    <location>
        <begin position="91"/>
        <end position="152"/>
    </location>
</feature>
<protein>
    <submittedName>
        <fullName evidence="5">Uncharacterized protein</fullName>
    </submittedName>
</protein>